<dbReference type="Proteomes" id="UP000000323">
    <property type="component" value="Chromosome 1"/>
</dbReference>
<keyword evidence="6" id="KW-1185">Reference proteome</keyword>
<dbReference type="InterPro" id="IPR036086">
    <property type="entry name" value="ParB/Sulfiredoxin_sf"/>
</dbReference>
<dbReference type="Gene3D" id="3.90.1530.30">
    <property type="match status" value="1"/>
</dbReference>
<accession>D1CER6</accession>
<proteinExistence type="inferred from homology"/>
<dbReference type="InterPro" id="IPR003115">
    <property type="entry name" value="ParB_N"/>
</dbReference>
<dbReference type="InterPro" id="IPR004437">
    <property type="entry name" value="ParB/RepB/Spo0J"/>
</dbReference>
<dbReference type="GO" id="GO:0005694">
    <property type="term" value="C:chromosome"/>
    <property type="evidence" value="ECO:0007669"/>
    <property type="project" value="TreeGrafter"/>
</dbReference>
<dbReference type="InterPro" id="IPR041468">
    <property type="entry name" value="HTH_ParB/Spo0J"/>
</dbReference>
<dbReference type="STRING" id="525904.Tter_0501"/>
<dbReference type="SUPFAM" id="SSF110849">
    <property type="entry name" value="ParB/Sulfiredoxin"/>
    <property type="match status" value="1"/>
</dbReference>
<organism evidence="5 6">
    <name type="scientific">Thermobaculum terrenum (strain ATCC BAA-798 / CCMEE 7001 / YNP1)</name>
    <dbReference type="NCBI Taxonomy" id="525904"/>
    <lineage>
        <taxon>Bacteria</taxon>
        <taxon>Bacillati</taxon>
        <taxon>Chloroflexota</taxon>
        <taxon>Chloroflexia</taxon>
        <taxon>Candidatus Thermobaculales</taxon>
        <taxon>Candidatus Thermobaculaceae</taxon>
        <taxon>Thermobaculum</taxon>
    </lineage>
</organism>
<dbReference type="AlphaFoldDB" id="D1CER6"/>
<name>D1CER6_THET1</name>
<reference evidence="6" key="1">
    <citation type="journal article" date="2010" name="Stand. Genomic Sci.">
        <title>Complete genome sequence of 'Thermobaculum terrenum' type strain (YNP1).</title>
        <authorList>
            <person name="Kiss H."/>
            <person name="Cleland D."/>
            <person name="Lapidus A."/>
            <person name="Lucas S."/>
            <person name="Glavina Del Rio T."/>
            <person name="Nolan M."/>
            <person name="Tice H."/>
            <person name="Han C."/>
            <person name="Goodwin L."/>
            <person name="Pitluck S."/>
            <person name="Liolios K."/>
            <person name="Ivanova N."/>
            <person name="Mavromatis K."/>
            <person name="Ovchinnikova G."/>
            <person name="Pati A."/>
            <person name="Chen A."/>
            <person name="Palaniappan K."/>
            <person name="Land M."/>
            <person name="Hauser L."/>
            <person name="Chang Y."/>
            <person name="Jeffries C."/>
            <person name="Lu M."/>
            <person name="Brettin T."/>
            <person name="Detter J."/>
            <person name="Goker M."/>
            <person name="Tindall B."/>
            <person name="Beck B."/>
            <person name="McDermott T."/>
            <person name="Woyke T."/>
            <person name="Bristow J."/>
            <person name="Eisen J."/>
            <person name="Markowitz V."/>
            <person name="Hugenholtz P."/>
            <person name="Kyrpides N."/>
            <person name="Klenk H."/>
            <person name="Cheng J."/>
        </authorList>
    </citation>
    <scope>NUCLEOTIDE SEQUENCE [LARGE SCALE GENOMIC DNA]</scope>
    <source>
        <strain evidence="6">ATCC BAA-798 / YNP1</strain>
    </source>
</reference>
<dbReference type="CDD" id="cd16393">
    <property type="entry name" value="SPO0J_N"/>
    <property type="match status" value="1"/>
</dbReference>
<dbReference type="EMBL" id="CP001825">
    <property type="protein sequence ID" value="ACZ41422.1"/>
    <property type="molecule type" value="Genomic_DNA"/>
</dbReference>
<gene>
    <name evidence="5" type="ordered locus">Tter_0501</name>
</gene>
<dbReference type="RefSeq" id="WP_012874457.1">
    <property type="nucleotide sequence ID" value="NC_013525.1"/>
</dbReference>
<sequence length="282" mass="31666">MSRPKGGLGRGLDALIPQTSSTFDNLVHIDQIIANPYQPRGSMDEGRLQSLVESIKQNGILQPLLVQRQGDHYQLIAGHRRLHAAKMAGVQQVPVVIREARASDNMLLLALIENLQREDLNPIDEAKAYRELQRKFGFSTDEIAERVGKSRPAVANALRLLELAPEVKEMLIQGQISEGHARALLGLRDPQSQINTARLVVERGLSVRQTEQLVKRLRDNSGQRSSQAIDPEVTYLEERFRQALGTKVSLSRSRRGGKLVIHFYSEEELQSIYEVIVGDRSR</sequence>
<feature type="domain" description="ParB-like N-terminal" evidence="4">
    <location>
        <begin position="25"/>
        <end position="115"/>
    </location>
</feature>
<dbReference type="GO" id="GO:0007059">
    <property type="term" value="P:chromosome segregation"/>
    <property type="evidence" value="ECO:0007669"/>
    <property type="project" value="UniProtKB-KW"/>
</dbReference>
<dbReference type="FunFam" id="1.10.10.2830:FF:000001">
    <property type="entry name" value="Chromosome partitioning protein ParB"/>
    <property type="match status" value="1"/>
</dbReference>
<evidence type="ECO:0000256" key="3">
    <source>
        <dbReference type="ARBA" id="ARBA00023125"/>
    </source>
</evidence>
<dbReference type="GO" id="GO:0003677">
    <property type="term" value="F:DNA binding"/>
    <property type="evidence" value="ECO:0007669"/>
    <property type="project" value="UniProtKB-KW"/>
</dbReference>
<keyword evidence="3" id="KW-0238">DNA-binding</keyword>
<dbReference type="Gene3D" id="1.10.10.2830">
    <property type="match status" value="1"/>
</dbReference>
<dbReference type="eggNOG" id="COG1475">
    <property type="taxonomic scope" value="Bacteria"/>
</dbReference>
<keyword evidence="2" id="KW-0159">Chromosome partition</keyword>
<evidence type="ECO:0000313" key="5">
    <source>
        <dbReference type="EMBL" id="ACZ41422.1"/>
    </source>
</evidence>
<dbReference type="GO" id="GO:0045881">
    <property type="term" value="P:positive regulation of sporulation resulting in formation of a cellular spore"/>
    <property type="evidence" value="ECO:0007669"/>
    <property type="project" value="TreeGrafter"/>
</dbReference>
<dbReference type="OrthoDB" id="9802051at2"/>
<dbReference type="InterPro" id="IPR057240">
    <property type="entry name" value="ParB_dimer_C"/>
</dbReference>
<dbReference type="FunFam" id="3.90.1530.30:FF:000001">
    <property type="entry name" value="Chromosome partitioning protein ParB"/>
    <property type="match status" value="1"/>
</dbReference>
<dbReference type="SUPFAM" id="SSF109709">
    <property type="entry name" value="KorB DNA-binding domain-like"/>
    <property type="match status" value="1"/>
</dbReference>
<protein>
    <submittedName>
        <fullName evidence="5">ParB-like partition protein</fullName>
    </submittedName>
</protein>
<evidence type="ECO:0000256" key="1">
    <source>
        <dbReference type="ARBA" id="ARBA00006295"/>
    </source>
</evidence>
<evidence type="ECO:0000313" key="6">
    <source>
        <dbReference type="Proteomes" id="UP000000323"/>
    </source>
</evidence>
<evidence type="ECO:0000256" key="2">
    <source>
        <dbReference type="ARBA" id="ARBA00022829"/>
    </source>
</evidence>
<comment type="similarity">
    <text evidence="1">Belongs to the ParB family.</text>
</comment>
<dbReference type="Pfam" id="PF23552">
    <property type="entry name" value="ParB_C"/>
    <property type="match status" value="1"/>
</dbReference>
<dbReference type="InterPro" id="IPR050336">
    <property type="entry name" value="Chromosome_partition/occlusion"/>
</dbReference>
<dbReference type="KEGG" id="ttr:Tter_0501"/>
<evidence type="ECO:0000259" key="4">
    <source>
        <dbReference type="SMART" id="SM00470"/>
    </source>
</evidence>
<dbReference type="Pfam" id="PF17762">
    <property type="entry name" value="HTH_ParB"/>
    <property type="match status" value="1"/>
</dbReference>
<dbReference type="PANTHER" id="PTHR33375">
    <property type="entry name" value="CHROMOSOME-PARTITIONING PROTEIN PARB-RELATED"/>
    <property type="match status" value="1"/>
</dbReference>
<dbReference type="PANTHER" id="PTHR33375:SF1">
    <property type="entry name" value="CHROMOSOME-PARTITIONING PROTEIN PARB-RELATED"/>
    <property type="match status" value="1"/>
</dbReference>
<dbReference type="HOGENOM" id="CLU_023853_0_0_0"/>
<dbReference type="Pfam" id="PF02195">
    <property type="entry name" value="ParB_N"/>
    <property type="match status" value="1"/>
</dbReference>
<dbReference type="NCBIfam" id="TIGR00180">
    <property type="entry name" value="parB_part"/>
    <property type="match status" value="1"/>
</dbReference>
<dbReference type="SMART" id="SM00470">
    <property type="entry name" value="ParB"/>
    <property type="match status" value="1"/>
</dbReference>